<comment type="caution">
    <text evidence="2">The sequence shown here is derived from an EMBL/GenBank/DDBJ whole genome shotgun (WGS) entry which is preliminary data.</text>
</comment>
<organism evidence="2 3">
    <name type="scientific">Zalerion maritima</name>
    <dbReference type="NCBI Taxonomy" id="339359"/>
    <lineage>
        <taxon>Eukaryota</taxon>
        <taxon>Fungi</taxon>
        <taxon>Dikarya</taxon>
        <taxon>Ascomycota</taxon>
        <taxon>Pezizomycotina</taxon>
        <taxon>Sordariomycetes</taxon>
        <taxon>Lulworthiomycetidae</taxon>
        <taxon>Lulworthiales</taxon>
        <taxon>Lulworthiaceae</taxon>
        <taxon>Zalerion</taxon>
    </lineage>
</organism>
<accession>A0AAD5RP40</accession>
<dbReference type="AlphaFoldDB" id="A0AAD5RP40"/>
<feature type="region of interest" description="Disordered" evidence="1">
    <location>
        <begin position="102"/>
        <end position="128"/>
    </location>
</feature>
<gene>
    <name evidence="2" type="ORF">MKZ38_002245</name>
</gene>
<dbReference type="EMBL" id="JAKWBI020000166">
    <property type="protein sequence ID" value="KAJ2900754.1"/>
    <property type="molecule type" value="Genomic_DNA"/>
</dbReference>
<keyword evidence="3" id="KW-1185">Reference proteome</keyword>
<sequence>MINLLSSDEDGFKPSQLRDFAVEAQLKTLAEEFHDANGRTRALESKQDADSRSLESQLPLLTNSQALFRDRTIAYKPVLENTMGKKSQDSLDQVKEIKSSAKNSKFGGLAERVSRRPGQETASRLRSS</sequence>
<dbReference type="Proteomes" id="UP001201980">
    <property type="component" value="Unassembled WGS sequence"/>
</dbReference>
<name>A0AAD5RP40_9PEZI</name>
<feature type="compositionally biased region" description="Basic and acidic residues" evidence="1">
    <location>
        <begin position="37"/>
        <end position="53"/>
    </location>
</feature>
<reference evidence="2" key="1">
    <citation type="submission" date="2022-07" db="EMBL/GenBank/DDBJ databases">
        <title>Draft genome sequence of Zalerion maritima ATCC 34329, a (micro)plastics degrading marine fungus.</title>
        <authorList>
            <person name="Paco A."/>
            <person name="Goncalves M.F.M."/>
            <person name="Rocha-Santos T.A.P."/>
            <person name="Alves A."/>
        </authorList>
    </citation>
    <scope>NUCLEOTIDE SEQUENCE</scope>
    <source>
        <strain evidence="2">ATCC 34329</strain>
    </source>
</reference>
<evidence type="ECO:0000313" key="3">
    <source>
        <dbReference type="Proteomes" id="UP001201980"/>
    </source>
</evidence>
<evidence type="ECO:0000256" key="1">
    <source>
        <dbReference type="SAM" id="MobiDB-lite"/>
    </source>
</evidence>
<evidence type="ECO:0000313" key="2">
    <source>
        <dbReference type="EMBL" id="KAJ2900754.1"/>
    </source>
</evidence>
<feature type="region of interest" description="Disordered" evidence="1">
    <location>
        <begin position="37"/>
        <end position="56"/>
    </location>
</feature>
<protein>
    <submittedName>
        <fullName evidence="2">Uncharacterized protein</fullName>
    </submittedName>
</protein>
<proteinExistence type="predicted"/>